<dbReference type="STRING" id="1715693.PH7735_00011"/>
<dbReference type="InterPro" id="IPR011049">
    <property type="entry name" value="Serralysin-like_metalloprot_C"/>
</dbReference>
<dbReference type="Pfam" id="PF00353">
    <property type="entry name" value="HemolysinCabind"/>
    <property type="match status" value="1"/>
</dbReference>
<dbReference type="InterPro" id="IPR001343">
    <property type="entry name" value="Hemolysn_Ca-bd"/>
</dbReference>
<gene>
    <name evidence="2" type="ORF">PH7735_00011</name>
</gene>
<dbReference type="EMBL" id="CYTW01000001">
    <property type="protein sequence ID" value="CUJ81379.1"/>
    <property type="molecule type" value="Genomic_DNA"/>
</dbReference>
<evidence type="ECO:0000256" key="1">
    <source>
        <dbReference type="SAM" id="MobiDB-lite"/>
    </source>
</evidence>
<evidence type="ECO:0000313" key="3">
    <source>
        <dbReference type="Proteomes" id="UP000051870"/>
    </source>
</evidence>
<dbReference type="InterPro" id="IPR018511">
    <property type="entry name" value="Hemolysin-typ_Ca-bd_CS"/>
</dbReference>
<accession>A0A0P1HZM9</accession>
<dbReference type="GeneID" id="83879117"/>
<organism evidence="2 3">
    <name type="scientific">Shimia thalassica</name>
    <dbReference type="NCBI Taxonomy" id="1715693"/>
    <lineage>
        <taxon>Bacteria</taxon>
        <taxon>Pseudomonadati</taxon>
        <taxon>Pseudomonadota</taxon>
        <taxon>Alphaproteobacteria</taxon>
        <taxon>Rhodobacterales</taxon>
        <taxon>Roseobacteraceae</taxon>
    </lineage>
</organism>
<name>A0A0P1HZM9_9RHOB</name>
<dbReference type="PROSITE" id="PS00330">
    <property type="entry name" value="HEMOLYSIN_CALCIUM"/>
    <property type="match status" value="1"/>
</dbReference>
<keyword evidence="3" id="KW-1185">Reference proteome</keyword>
<sequence length="4449" mass="460589">MTSKQDETLAKNSSKDDVRKVLETASEQVIVLDTEFLTSVKLPDGANIEFPFILDNQFILLQPDGTLIVFPNAAESSLLIDTGSVLVPITRLISVATAEEDWGVLEDVAEIPLHFIVNPGTPVWGSADERELIVEDPLIGLDINPLLPPTGYAFGTREDREYSGDDDGSTTADLEITLTGPFRFSETDAAIQFRPTDYIGFTFTSQDTTNTVTEVRLQIDSLPSGTQVSAGQLVAQPDGTFILEFVGTLAEFDTLDITLPTDFSSASRSDIASGPLLGSVEAVSNAGETATLRFPVRVTPEGDVEIDTSQPDTVPDETDAATPVVPSDLLLPAVTDADGSEALETLLLTISGLPAGSDLPGLGITLPAGAIANIDDDATTGAATLTITLNAADVGDVMAAYQALSLTLPADFSTANRADLTDGSTSLPLTLTLNVQTNEDQDPNADTPTDGTATATRIVDIGYEQDIDLTAPRLRIAAEDDGVPVSDQGVDVDLGIGIAITDIDGSETEDPADPRFAARVEIAFGGLPAGSTANGGALDVAAGLWTGTVAEAEALILSLPGNYNGTILSTITVITPEGVASAPQAIVVTPTPDIVIDGTIVTTETDAPVEVLLSDFISVLVSDPNETIQSLSFALPGLPPQMQALDGAGNDVGTFTDAGNGTFTFDLTIAAGDTLDPADVRLVFPTDYATENPATTLEAALTVTTSDGTASGDIPVVINVEGDVTLADATLALTETDAPVIFRPSDSITPRVTDADGSESIQMVAVAFNALPPGTQVSTDGGTSFAPLALPTLNFIGTLAEYQNLVLSLPTDYSTQNPATTLFAEIAAVSDEGGFGIARLDVTLAYELDVTLTAPATVLAVEDGDGADSSGVTVDLAITVAATDIDGSEDSTTVEIAFGDLPAGATASTGTLEAGTGLWTGSMAQANALSLHLPADYSGTITAAITAISPEGQISTAQTITIAPAGDIDFDIQELVAAETDARVVLTPSDAWAIAISDSDPNLPRETLDTVTLTLADLPPAVLALGVPASTITYNAAAGGALTFTGTEAQYLALQLSFPADYSTESPAADGLVLDGTLSATSSEDAAGQTTPVTLRITPEGDVEIDTSQPDTVPDETDAATPVVPSDLLLPAVTDADGSEALETLLLTISGLPAGSDLPGLGITLPAGAIANIDDDATTGAATLTITLNAADVGDVMAAYQALSLTLPADFSTANRADLTDGSTSLPLTLTLNVQTNEDQDPNADTPTDGTATATRIVDIGYELDVTLTAPATVTGAEDSDGAGVTVDLGIAVAATDIDGSEDSTTVEISFTDLPDGVVFSSGQYDPSTGIWTGDMDDANSLNLTLPEDYSGTIQSQITAISPEGQIDTSQTITITPTGDIDFDIDELEAQETDARIVVTPSSAWQVGIDDTDPNTPVETLETVSLTLVDLPANILILNVPAATYSYNPATGGGFSFTGTDAQYQALQFSFPTDYSTESPASDGLVLNGTLSATSSEDASGDSSPVVLRITPEGDVEIDDTLPDTIPDETDASTVITPSDLLRPATTDLDGSENLETLVLTIEGLPAGSNEGSLNITVPTGAILDFATDQATGSSTLTLTMLSATVADISAAYATFNLTLPADFSTANRADLTDGSTTQALTFSLDVQTDEDQDRGTDTANDGTATATRIVEIGFEADISLTAPLRVNAQEDDGNTGDPDLGVDVDLGIDVSITDQDGSETADTSDPRFAAQVAIEFFGIPAGTGVNGGVLSGSNWTGSVAEANALVLSLPPNYHGEILNLITVTTPEGVQNTVQAVIVSPTPDIIIDGEVITDETDDTVSVLLSDFIDVIVGPGETIQNLTFDLDGIPAGTQVIDGGGNPIGIFTDNGDGTSDFLYIFNGTGAIATDATILFPRDYSTTSPQQDLFATITVTTNEGTVSENIPITVTEEGDMTINDGSFALEETDAAIQFRPADQIMPVATDIDGSESISQVAVIFNALPTGTRYATDGGTNFTDTSSTLQFVGTLAEYNGLVIELPADFSTENPATSLIGNVFAITNEGGAGRGELTVTVDAEGDVALSGPGRLDLTENDAPGDSDEDTTTDTPLDVHLVDAVAAAGSDADGSETVASVDISVSGLPTGSLYSTDGGASFTAVPDGPTFGLTSLSYAQYADLILRLPADFSTTTDITGSATFTTDEALLAGETDVDGTDGIETQAFVITVASEQDVVITAQDITVIEDLGTFIPFNLDTAVTDIDGSEIITAITVDFVDLPTGDTELTGGVIVNGPTATWTGTLTELQALGVVSFPEHFSGIIDINVTVQTDEGTAAGTSESFALNVTPVSEPTLVVSVDATPANVDMITADNFIVDEDTSFLMTFDAQTPDRDGSEQLTTIVVEHVPDGWIPNTNGAVDLALFEQGAASISSATINGTTLTITLNGNVQEFIGALRITPLADDDRDVETIVGNDLVTTVTSVDSAAGLPSDTQTAQDDLDIDVDAIVDDLDFNVADTRVQENTDGARRMNIALTDVALQDTDGSEVLQSLTLSISVETESDNFDPSHASDLLLEVRNNGLSKLVQITQTGSTPDSVDYTITPLPGTSGADFTAAIEDLRIEVPQHFSGVLTLDGTLAWSETTTGDVELDPGDNPGTSTFQIVQTVRPRVEAELTASVFVRDAGDVADDSPMIVHATVENGSVSGDEILTLLESTSDGSGPGQVDLYVGLDACTPDTDGSEQIETIVISNVPTDWIADHLSGTDVLQSAFFDPDGGLPLEQSEYDLVDSASYDENSGTLTITFVPDVTSFEASLQLRPSLYEDYDVDRQNGDSFTALGDFFGADLIIEVTVSDDNTDEVRTDDADATFDVDVDPVNNIAVILNGPVGNEGTIDAAGGVWQIPFEPTILDTDGSETVTAVVMRQVPAGVTVYVTDPNDPGGEKVPALLTDVNQPPGFNSWSLENGAWLTAELRGIPTHYAGDYPLQIDVVTTESDGGGTRVTTLNEILHIDPVIDGGDPSESFGGTEDTAIATPIDGNIIDNLNNSPGSPEDILGELVISNVVPDSFGRVPTFFLGQPIANSSSPGDYINAVPVDSNGEIRLTPVQAAELWVLPGTDSNETIEFDVTVLYYETIDITQVQLATGTVTIDVVGIADDPILTLQNPDPTDDPLSTITDDEIDDTFRPTEIVDGVANADRVYGYAGFDTGPFFLDSQLRDVILRSGLIAPNNLFRAADPISGAMTEITFGTGQFDGSETLYYLITGVDPSVSFLGATPVDSSGESFVVTAQQLATLEFVPTNVTEVTYYDMTLHAIVVEDDQPLDGLIGTPEEVLDLINALPGGAVVPMDFTVVVVPADGNGGLPCEPEQDLPLPILELIGSGDEDTVIELTVSITPQPPFYDSIDDLVNLPNGVTGDFGLGIELPPGASLATDPPGGVLFDPVTGLWVVDLSVLGVDPNDPTQTEGKLLFTPPEHESSPTNPFAPSETFGDEDPYDGLDSLEYSMILNNLTCGTSTSAASTFNLTINPIVDQPTIVLGGRSFDEDTTLDLGLQISSPDGGERPSGTVQIDVESTNGGQLLDSNGDPLTGTDIGGGFVRYEVNYADVDGLSLSAAEHYSGPLTVRVTASSEDIDNTTAATTITQTLNVIPVADVPFFNFDETIIDPDTGQPFVDTSGATPVITAIEDIPLNLSQLLDAGSPDQDGSETIAIVLSGVPDYLNVTGPSNNGFIDNGDGSYTISESAYPLVSIQLTAIHGRTPDSLDPTIPSEIPLTLAVNTLELANSDEATGTQDFILRIRPDADEPVLTASIDPVKGTEDSGDVFTLTLSGETPDPHETISFEIVVPDGGKIFLDGVEQPVVNGIVTLDSSPAPTITPSVNLGFAPNGVVTFLAPPDFGGMTSLDVTAITTDADGLFTDTERSPTETLDLDIAVAPDLVFSVLDPDVELDETDATVTHDPAGDFDIQVTDTDGSEIVDNVTYTLVGVSEGMAYQVAAGPIVPVTGDLVFSGSLADFQQLTLLFPQDYATNGTPLNGTINVTTNEGGDESGVFTIAVDGELDLTVTVDVQPDTAPQTGTPIVVDFGIDAMVTDVQTTPSETLEEVIVQFDDPLPAGTTASAGTLAGDRLTLTRGATSPTDFAALVAALSITVPGDFAGVLEGTITVSTNHGTGASDTFLVAINDQPDISGPVDITSTDALFAISFADLLANATDPDLPLTVENVTSDDPLVGLTVIGTTVFVNVPAAYIGTPTLTYDVVDSGPGPARSTATANLDIDTLQMVADGTHTGPDGVTRDLMDDVTGATGGNDIARGTSGDDAVVLSLATPYTEIDGFEMQGGSDFVDLSASSRDFTIDLGDDDDWAIGSSGNDILIGGAGSDTLEGGAGTDVFTITDLGSADLIVDFEEPVGLLFPTGVDQIDLTAVVALNLGENLDDHVGYDNATGELTVDGSLAATVETGSGGFADEVEVIFANASGAQETAII</sequence>
<evidence type="ECO:0000313" key="2">
    <source>
        <dbReference type="EMBL" id="CUJ81379.1"/>
    </source>
</evidence>
<feature type="region of interest" description="Disordered" evidence="1">
    <location>
        <begin position="2061"/>
        <end position="2086"/>
    </location>
</feature>
<dbReference type="Gene3D" id="2.150.10.10">
    <property type="entry name" value="Serralysin-like metalloprotease, C-terminal"/>
    <property type="match status" value="1"/>
</dbReference>
<proteinExistence type="predicted"/>
<dbReference type="SUPFAM" id="SSF51120">
    <property type="entry name" value="beta-Roll"/>
    <property type="match status" value="1"/>
</dbReference>
<dbReference type="Proteomes" id="UP000051870">
    <property type="component" value="Unassembled WGS sequence"/>
</dbReference>
<dbReference type="RefSeq" id="WP_058309305.1">
    <property type="nucleotide sequence ID" value="NZ_CYTW01000001.1"/>
</dbReference>
<feature type="compositionally biased region" description="Acidic residues" evidence="1">
    <location>
        <begin position="2069"/>
        <end position="2082"/>
    </location>
</feature>
<reference evidence="3" key="1">
    <citation type="submission" date="2015-09" db="EMBL/GenBank/DDBJ databases">
        <authorList>
            <person name="Rodrigo-Torres Lidia"/>
            <person name="Arahal R.David."/>
        </authorList>
    </citation>
    <scope>NUCLEOTIDE SEQUENCE [LARGE SCALE GENOMIC DNA]</scope>
    <source>
        <strain evidence="3">CECT 7735</strain>
    </source>
</reference>
<dbReference type="GO" id="GO:0005509">
    <property type="term" value="F:calcium ion binding"/>
    <property type="evidence" value="ECO:0007669"/>
    <property type="project" value="InterPro"/>
</dbReference>
<protein>
    <submittedName>
        <fullName evidence="2">Uncharacterized protein</fullName>
    </submittedName>
</protein>